<dbReference type="GO" id="GO:0006270">
    <property type="term" value="P:DNA replication initiation"/>
    <property type="evidence" value="ECO:0007669"/>
    <property type="project" value="TreeGrafter"/>
</dbReference>
<evidence type="ECO:0000256" key="3">
    <source>
        <dbReference type="ARBA" id="ARBA00022705"/>
    </source>
</evidence>
<reference evidence="10" key="1">
    <citation type="journal article" date="2020" name="mSystems">
        <title>Genome- and Community-Level Interaction Insights into Carbon Utilization and Element Cycling Functions of Hydrothermarchaeota in Hydrothermal Sediment.</title>
        <authorList>
            <person name="Zhou Z."/>
            <person name="Liu Y."/>
            <person name="Xu W."/>
            <person name="Pan J."/>
            <person name="Luo Z.H."/>
            <person name="Li M."/>
        </authorList>
    </citation>
    <scope>NUCLEOTIDE SEQUENCE [LARGE SCALE GENOMIC DNA]</scope>
    <source>
        <strain evidence="9">SpSt-618</strain>
        <strain evidence="10">SpSt-657</strain>
    </source>
</reference>
<dbReference type="EMBL" id="DTAI01000130">
    <property type="protein sequence ID" value="HGN36805.1"/>
    <property type="molecule type" value="Genomic_DNA"/>
</dbReference>
<feature type="domain" description="DNA primase large subunit C-terminal" evidence="8">
    <location>
        <begin position="279"/>
        <end position="367"/>
    </location>
</feature>
<dbReference type="InterPro" id="IPR023642">
    <property type="entry name" value="DNA_primase_lsu_PriL"/>
</dbReference>
<keyword evidence="6 7" id="KW-0411">Iron-sulfur</keyword>
<comment type="subunit">
    <text evidence="7">Heterodimer of a small subunit (PriS) and a large subunit (PriL).</text>
</comment>
<feature type="binding site" evidence="7">
    <location>
        <position position="286"/>
    </location>
    <ligand>
        <name>[4Fe-4S] cluster</name>
        <dbReference type="ChEBI" id="CHEBI:49883"/>
    </ligand>
</feature>
<accession>A0A7J3JPW4</accession>
<evidence type="ECO:0000256" key="7">
    <source>
        <dbReference type="HAMAP-Rule" id="MF_00701"/>
    </source>
</evidence>
<evidence type="ECO:0000256" key="2">
    <source>
        <dbReference type="ARBA" id="ARBA00022515"/>
    </source>
</evidence>
<dbReference type="PANTHER" id="PTHR10537">
    <property type="entry name" value="DNA PRIMASE LARGE SUBUNIT"/>
    <property type="match status" value="1"/>
</dbReference>
<keyword evidence="1 7" id="KW-0004">4Fe-4S</keyword>
<dbReference type="EMBL" id="DTBZ01000076">
    <property type="protein sequence ID" value="HGQ18072.1"/>
    <property type="molecule type" value="Genomic_DNA"/>
</dbReference>
<comment type="function">
    <text evidence="7">Regulatory subunit of DNA primase, an RNA polymerase that catalyzes the synthesis of short RNA molecules used as primers for DNA polymerase during DNA replication. Stabilizes and modulates the activity of the small subunit, increasing the rate of DNA synthesis, and conferring RNA synthesis capability. The DNA polymerase activity may enable DNA primase to also catalyze primer extension after primer synthesis. May also play a role in DNA repair.</text>
</comment>
<dbReference type="InterPro" id="IPR007238">
    <property type="entry name" value="DNA_primase_lsu_euk/arc"/>
</dbReference>
<dbReference type="GO" id="GO:0003899">
    <property type="term" value="F:DNA-directed RNA polymerase activity"/>
    <property type="evidence" value="ECO:0007669"/>
    <property type="project" value="InterPro"/>
</dbReference>
<comment type="cofactor">
    <cofactor evidence="7">
        <name>[4Fe-4S] cluster</name>
        <dbReference type="ChEBI" id="CHEBI:49883"/>
    </cofactor>
    <text evidence="7">Binds 1 [4Fe-4S] cluster.</text>
</comment>
<dbReference type="GO" id="GO:0006269">
    <property type="term" value="P:DNA replication, synthesis of primer"/>
    <property type="evidence" value="ECO:0007669"/>
    <property type="project" value="UniProtKB-UniRule"/>
</dbReference>
<evidence type="ECO:0000256" key="4">
    <source>
        <dbReference type="ARBA" id="ARBA00022723"/>
    </source>
</evidence>
<dbReference type="HAMAP" id="MF_00701">
    <property type="entry name" value="DNA_primase_lrg_arc"/>
    <property type="match status" value="1"/>
</dbReference>
<keyword evidence="4 7" id="KW-0479">Metal-binding</keyword>
<dbReference type="SUPFAM" id="SSF140914">
    <property type="entry name" value="PriB N-terminal domain-like"/>
    <property type="match status" value="1"/>
</dbReference>
<evidence type="ECO:0000313" key="9">
    <source>
        <dbReference type="EMBL" id="HGN36805.1"/>
    </source>
</evidence>
<evidence type="ECO:0000259" key="8">
    <source>
        <dbReference type="Pfam" id="PF04104"/>
    </source>
</evidence>
<dbReference type="GO" id="GO:1990077">
    <property type="term" value="C:primosome complex"/>
    <property type="evidence" value="ECO:0007669"/>
    <property type="project" value="UniProtKB-KW"/>
</dbReference>
<evidence type="ECO:0000313" key="10">
    <source>
        <dbReference type="EMBL" id="HGQ18072.1"/>
    </source>
</evidence>
<evidence type="ECO:0000256" key="5">
    <source>
        <dbReference type="ARBA" id="ARBA00023004"/>
    </source>
</evidence>
<keyword evidence="5 7" id="KW-0408">Iron</keyword>
<dbReference type="InterPro" id="IPR058560">
    <property type="entry name" value="DNA_primase_C"/>
</dbReference>
<feature type="binding site" evidence="7">
    <location>
        <position position="372"/>
    </location>
    <ligand>
        <name>[4Fe-4S] cluster</name>
        <dbReference type="ChEBI" id="CHEBI:49883"/>
    </ligand>
</feature>
<keyword evidence="3 7" id="KW-0235">DNA replication</keyword>
<feature type="binding site" evidence="7">
    <location>
        <position position="368"/>
    </location>
    <ligand>
        <name>[4Fe-4S] cluster</name>
        <dbReference type="ChEBI" id="CHEBI:49883"/>
    </ligand>
</feature>
<feature type="binding site" evidence="7">
    <location>
        <position position="359"/>
    </location>
    <ligand>
        <name>[4Fe-4S] cluster</name>
        <dbReference type="ChEBI" id="CHEBI:49883"/>
    </ligand>
</feature>
<proteinExistence type="inferred from homology"/>
<name>A0A7J3JPW4_9CREN</name>
<gene>
    <name evidence="7" type="primary">priL</name>
    <name evidence="9" type="ORF">ENT87_04580</name>
    <name evidence="10" type="ORF">ENU30_03735</name>
</gene>
<comment type="similarity">
    <text evidence="7">Belongs to the eukaryotic-type primase large subunit family.</text>
</comment>
<organism evidence="10">
    <name type="scientific">Ignisphaera aggregans</name>
    <dbReference type="NCBI Taxonomy" id="334771"/>
    <lineage>
        <taxon>Archaea</taxon>
        <taxon>Thermoproteota</taxon>
        <taxon>Thermoprotei</taxon>
        <taxon>Desulfurococcales</taxon>
        <taxon>Desulfurococcaceae</taxon>
        <taxon>Ignisphaera</taxon>
    </lineage>
</organism>
<protein>
    <recommendedName>
        <fullName evidence="7">DNA primase large subunit PriL</fullName>
    </recommendedName>
</protein>
<comment type="caution">
    <text evidence="10">The sequence shown here is derived from an EMBL/GenBank/DDBJ whole genome shotgun (WGS) entry which is preliminary data.</text>
</comment>
<keyword evidence="2 7" id="KW-0639">Primosome</keyword>
<dbReference type="Pfam" id="PF04104">
    <property type="entry name" value="DNA_primase_lrg"/>
    <property type="match status" value="1"/>
</dbReference>
<dbReference type="GO" id="GO:0046872">
    <property type="term" value="F:metal ion binding"/>
    <property type="evidence" value="ECO:0007669"/>
    <property type="project" value="UniProtKB-KW"/>
</dbReference>
<dbReference type="AlphaFoldDB" id="A0A7J3JPW4"/>
<evidence type="ECO:0000256" key="6">
    <source>
        <dbReference type="ARBA" id="ARBA00023014"/>
    </source>
</evidence>
<sequence length="392" mass="45300">MEHLIKMFLAGENCSDLYSALLNDSILADFIRVCRNASCRNALEFFLQKDSESMASIITVDSYLRLSPLALIISIHFGNPYINRFAYRFSKLYVDYYLASLSEVEFIKIIRGLGLEVEKSDGCFSEADLYINRNNAIVRICYRYRIPFTSYLKAVRSLSSTEVVWSLSMMLLQRGFVLIENREKVARIAMEYLRNLISNRIRSIHTSCSDSKLLLQKFVDKLYSFDQNLANDIRDFVKLLESETPQISNSISTSKEKTLEMKINLSEALKDAKSLLLFSENFFPPCMQVILRSLTSGENLTHHQRFALATFLINLDIDISELLQIFRSSPDFNERITRYQLEHLAGLRGSKRRYLPYSCSTMKTLNMCNSECGVKNPLQYTYHKLGLRPFPH</sequence>
<evidence type="ECO:0000256" key="1">
    <source>
        <dbReference type="ARBA" id="ARBA00022485"/>
    </source>
</evidence>
<dbReference type="PANTHER" id="PTHR10537:SF3">
    <property type="entry name" value="DNA PRIMASE LARGE SUBUNIT"/>
    <property type="match status" value="1"/>
</dbReference>
<dbReference type="GO" id="GO:0051539">
    <property type="term" value="F:4 iron, 4 sulfur cluster binding"/>
    <property type="evidence" value="ECO:0007669"/>
    <property type="project" value="UniProtKB-UniRule"/>
</dbReference>